<feature type="compositionally biased region" description="Basic and acidic residues" evidence="1">
    <location>
        <begin position="1"/>
        <end position="11"/>
    </location>
</feature>
<organism evidence="2 3">
    <name type="scientific">Marssonina brunnea f. sp. multigermtubi (strain MB_m1)</name>
    <name type="common">Marssonina leaf spot fungus</name>
    <dbReference type="NCBI Taxonomy" id="1072389"/>
    <lineage>
        <taxon>Eukaryota</taxon>
        <taxon>Fungi</taxon>
        <taxon>Dikarya</taxon>
        <taxon>Ascomycota</taxon>
        <taxon>Pezizomycotina</taxon>
        <taxon>Leotiomycetes</taxon>
        <taxon>Helotiales</taxon>
        <taxon>Drepanopezizaceae</taxon>
        <taxon>Drepanopeziza</taxon>
    </lineage>
</organism>
<evidence type="ECO:0000256" key="1">
    <source>
        <dbReference type="SAM" id="MobiDB-lite"/>
    </source>
</evidence>
<proteinExistence type="predicted"/>
<feature type="compositionally biased region" description="Polar residues" evidence="1">
    <location>
        <begin position="564"/>
        <end position="583"/>
    </location>
</feature>
<dbReference type="HOGENOM" id="CLU_452747_0_0_1"/>
<feature type="region of interest" description="Disordered" evidence="1">
    <location>
        <begin position="373"/>
        <end position="393"/>
    </location>
</feature>
<evidence type="ECO:0000313" key="3">
    <source>
        <dbReference type="Proteomes" id="UP000006753"/>
    </source>
</evidence>
<keyword evidence="3" id="KW-1185">Reference proteome</keyword>
<feature type="region of interest" description="Disordered" evidence="1">
    <location>
        <begin position="1"/>
        <end position="36"/>
    </location>
</feature>
<dbReference type="InParanoid" id="K1XX10"/>
<feature type="compositionally biased region" description="Low complexity" evidence="1">
    <location>
        <begin position="543"/>
        <end position="556"/>
    </location>
</feature>
<dbReference type="Proteomes" id="UP000006753">
    <property type="component" value="Unassembled WGS sequence"/>
</dbReference>
<name>K1XX10_MARBU</name>
<dbReference type="EMBL" id="JH921437">
    <property type="protein sequence ID" value="EKD17299.1"/>
    <property type="molecule type" value="Genomic_DNA"/>
</dbReference>
<accession>K1XX10</accession>
<sequence>MSQWQADRDRNTYGLASNPQDQPNKRPRLENEPAPAIIAEGAEHTSIAKPTPATAPIHKMPNLHALYHPYGPAPEGKAQQVERVEVEAFATFIGEHSNPTRSYLTPIPLPAGKLSRWQAVRTKSADDLILDRKTKQRRVDVTTVTLISEASGNSGSALGIEMDGGLKKPTWKCLTWPLDELDDPAEDEAANEAEIEHHGPESNFSIPVPINSPQALRSRLAKKFVFNTSELKMMLRFMRIHRTSKVTGHKEDFAELLQHLGYSNSNLEAKECIQLRTKTQNKIRSLESSLRKSGAIESGYENAPLHFAEWTIIWQKPGWDGSISKPSQADYMKAMNINAGAVGVAAGASGSKPGGVYDGMELFVVEEPEFSDEPAMGANQSAEDGGYVGGSGGADPNKWCNRELIQETIDSSDWNYRVVAAQNLGLNLSDHAVLANDPFPGFEYSGPIVETPVVPAATHAVRAPATPKNLDQVISLDVSPTASLSASANKSHSLGDVDSHSDEDVARYAIFAELARVPDENLYDAESDTEILDDHSMVDSQQTCGSESTTEATASPPACPTTPVRQASRQNIEPATPFSNRLSAATPHTPGSAIMAVWSPKDD</sequence>
<dbReference type="GeneID" id="18760811"/>
<dbReference type="AlphaFoldDB" id="K1XX10"/>
<reference evidence="2 3" key="1">
    <citation type="journal article" date="2012" name="BMC Genomics">
        <title>Sequencing the genome of Marssonina brunnea reveals fungus-poplar co-evolution.</title>
        <authorList>
            <person name="Zhu S."/>
            <person name="Cao Y.-Z."/>
            <person name="Jiang C."/>
            <person name="Tan B.-Y."/>
            <person name="Wang Z."/>
            <person name="Feng S."/>
            <person name="Zhang L."/>
            <person name="Su X.-H."/>
            <person name="Brejova B."/>
            <person name="Vinar T."/>
            <person name="Xu M."/>
            <person name="Wang M.-X."/>
            <person name="Zhang S.-G."/>
            <person name="Huang M.-R."/>
            <person name="Wu R."/>
            <person name="Zhou Y."/>
        </authorList>
    </citation>
    <scope>NUCLEOTIDE SEQUENCE [LARGE SCALE GENOMIC DNA]</scope>
    <source>
        <strain evidence="2 3">MB_m1</strain>
    </source>
</reference>
<evidence type="ECO:0000313" key="2">
    <source>
        <dbReference type="EMBL" id="EKD17299.1"/>
    </source>
</evidence>
<gene>
    <name evidence="2" type="ORF">MBM_04876</name>
</gene>
<protein>
    <submittedName>
        <fullName evidence="2">Uncharacterized protein</fullName>
    </submittedName>
</protein>
<dbReference type="KEGG" id="mbe:MBM_04876"/>
<feature type="region of interest" description="Disordered" evidence="1">
    <location>
        <begin position="530"/>
        <end position="603"/>
    </location>
</feature>
<dbReference type="OrthoDB" id="3557166at2759"/>